<proteinExistence type="predicted"/>
<reference evidence="2 3" key="1">
    <citation type="submission" date="2020-03" db="EMBL/GenBank/DDBJ databases">
        <title>Genome Sequence of industrial isolate, B5A.</title>
        <authorList>
            <person name="Sharma S."/>
            <person name="Patil P.B."/>
            <person name="Korpole S."/>
        </authorList>
    </citation>
    <scope>NUCLEOTIDE SEQUENCE [LARGE SCALE GENOMIC DNA]</scope>
    <source>
        <strain evidence="2 3">PI-S10-B5A</strain>
    </source>
</reference>
<evidence type="ECO:0000313" key="2">
    <source>
        <dbReference type="EMBL" id="NNJ29229.1"/>
    </source>
</evidence>
<dbReference type="InterPro" id="IPR000825">
    <property type="entry name" value="SUF_FeS_clus_asmbl_SufBD_core"/>
</dbReference>
<dbReference type="PANTHER" id="PTHR43575">
    <property type="entry name" value="PROTEIN ABCI7, CHLOROPLASTIC"/>
    <property type="match status" value="1"/>
</dbReference>
<name>A0ABX1VMI0_9FIRM</name>
<dbReference type="InterPro" id="IPR037284">
    <property type="entry name" value="SUF_FeS_clus_asmbl_SufBD_sf"/>
</dbReference>
<organism evidence="2 3">
    <name type="scientific">Lacrimispora defluvii</name>
    <dbReference type="NCBI Taxonomy" id="2719233"/>
    <lineage>
        <taxon>Bacteria</taxon>
        <taxon>Bacillati</taxon>
        <taxon>Bacillota</taxon>
        <taxon>Clostridia</taxon>
        <taxon>Lachnospirales</taxon>
        <taxon>Lachnospiraceae</taxon>
        <taxon>Lacrimispora</taxon>
    </lineage>
</organism>
<dbReference type="Pfam" id="PF01458">
    <property type="entry name" value="SUFBD_core"/>
    <property type="match status" value="1"/>
</dbReference>
<sequence>MNTQINRLPVLTWNRTGVNWLDQKALPPDREYLQGRHLPYDGILPHGITLMDHLPTDVAEIKSGMGEWLDELIRNGADKTCYLMGDGISSEPVIITQNLDLTHPVIRTHYAIKAKPGSNLTVVQINRGDAKDGVVENLTQIDAQADSFVRLISIQLLGKNSQSFDAVGARIGKGAKVELIRAVFGGKTAACGSMAHLEGQGGGYQQDTAYFTDEDQIFDFNDIASHIGRETVSEMHTAGVLSGRSSKILRGTIDFKAGSAHSVGHENETVLLLSPSARNRTVPLILCGEEAVEGQHAATLGRFDEKQLYYLCSRGLSLMEAKRMLVEARFMPVLNKITQDDLRQEILTMIERRLDEHEIGS</sequence>
<dbReference type="PANTHER" id="PTHR43575:SF1">
    <property type="entry name" value="PROTEIN ABCI7, CHLOROPLASTIC"/>
    <property type="match status" value="1"/>
</dbReference>
<comment type="caution">
    <text evidence="2">The sequence shown here is derived from an EMBL/GenBank/DDBJ whole genome shotgun (WGS) entry which is preliminary data.</text>
</comment>
<feature type="domain" description="SUF system FeS cluster assembly SufBD core" evidence="1">
    <location>
        <begin position="107"/>
        <end position="328"/>
    </location>
</feature>
<evidence type="ECO:0000259" key="1">
    <source>
        <dbReference type="Pfam" id="PF01458"/>
    </source>
</evidence>
<dbReference type="SUPFAM" id="SSF101960">
    <property type="entry name" value="Stabilizer of iron transporter SufD"/>
    <property type="match status" value="1"/>
</dbReference>
<protein>
    <submittedName>
        <fullName evidence="2">SufD family Fe-S cluster assembly protein</fullName>
    </submittedName>
</protein>
<dbReference type="EMBL" id="JAAOXG010000008">
    <property type="protein sequence ID" value="NNJ29229.1"/>
    <property type="molecule type" value="Genomic_DNA"/>
</dbReference>
<gene>
    <name evidence="2" type="ORF">G9470_05350</name>
</gene>
<keyword evidence="3" id="KW-1185">Reference proteome</keyword>
<evidence type="ECO:0000313" key="3">
    <source>
        <dbReference type="Proteomes" id="UP000539052"/>
    </source>
</evidence>
<dbReference type="InterPro" id="IPR055346">
    <property type="entry name" value="Fe-S_cluster_assembly_SufBD"/>
</dbReference>
<dbReference type="RefSeq" id="WP_170820501.1">
    <property type="nucleotide sequence ID" value="NZ_JAAOXG010000008.1"/>
</dbReference>
<dbReference type="Proteomes" id="UP000539052">
    <property type="component" value="Unassembled WGS sequence"/>
</dbReference>
<accession>A0ABX1VMI0</accession>